<evidence type="ECO:0000256" key="4">
    <source>
        <dbReference type="ARBA" id="ARBA00022771"/>
    </source>
</evidence>
<dbReference type="PROSITE" id="PS50157">
    <property type="entry name" value="ZINC_FINGER_C2H2_2"/>
    <property type="match status" value="3"/>
</dbReference>
<evidence type="ECO:0000313" key="10">
    <source>
        <dbReference type="EMBL" id="PIC47937.1"/>
    </source>
</evidence>
<organism evidence="10 11">
    <name type="scientific">Caenorhabditis nigoni</name>
    <dbReference type="NCBI Taxonomy" id="1611254"/>
    <lineage>
        <taxon>Eukaryota</taxon>
        <taxon>Metazoa</taxon>
        <taxon>Ecdysozoa</taxon>
        <taxon>Nematoda</taxon>
        <taxon>Chromadorea</taxon>
        <taxon>Rhabditida</taxon>
        <taxon>Rhabditina</taxon>
        <taxon>Rhabditomorpha</taxon>
        <taxon>Rhabditoidea</taxon>
        <taxon>Rhabditidae</taxon>
        <taxon>Peloderinae</taxon>
        <taxon>Caenorhabditis</taxon>
    </lineage>
</organism>
<evidence type="ECO:0000313" key="11">
    <source>
        <dbReference type="Proteomes" id="UP000230233"/>
    </source>
</evidence>
<keyword evidence="6" id="KW-0539">Nucleus</keyword>
<reference evidence="11" key="1">
    <citation type="submission" date="2017-10" db="EMBL/GenBank/DDBJ databases">
        <title>Rapid genome shrinkage in a self-fertile nematode reveals novel sperm competition proteins.</title>
        <authorList>
            <person name="Yin D."/>
            <person name="Schwarz E.M."/>
            <person name="Thomas C.G."/>
            <person name="Felde R.L."/>
            <person name="Korf I.F."/>
            <person name="Cutter A.D."/>
            <person name="Schartner C.M."/>
            <person name="Ralston E.J."/>
            <person name="Meyer B.J."/>
            <person name="Haag E.S."/>
        </authorList>
    </citation>
    <scope>NUCLEOTIDE SEQUENCE [LARGE SCALE GENOMIC DNA]</scope>
    <source>
        <strain evidence="11">JU1422</strain>
    </source>
</reference>
<evidence type="ECO:0000256" key="5">
    <source>
        <dbReference type="ARBA" id="ARBA00022833"/>
    </source>
</evidence>
<evidence type="ECO:0000259" key="9">
    <source>
        <dbReference type="PROSITE" id="PS50157"/>
    </source>
</evidence>
<feature type="region of interest" description="Disordered" evidence="8">
    <location>
        <begin position="123"/>
        <end position="146"/>
    </location>
</feature>
<keyword evidence="11" id="KW-1185">Reference proteome</keyword>
<sequence>MALEIQEKADFFEKIDSNSENKNSNGIIYTSGAKQPYKCGFCYKAFRFRSNAYDHQSVHTGIEPFQCPLCGKTTRLKGNLKKHMWTHATSKAELDAIWKPLKGKFKRNNSKMSKLPEKSIKVGGAEHSENFEAPKLKKSPAKLEEPENPKNLLKENFGRLENTIYSNPNIQSVQDLAQKAKSMIFEPYKCHVCHSQYMSRLDCSNHIEIAHPATSIKNSKFFCKKCFRPFSNQTSYTSHIDFHAEVVEFLRQKGHLLPKSNPQLLIPTDPNN</sequence>
<dbReference type="Gene3D" id="3.30.160.60">
    <property type="entry name" value="Classic Zinc Finger"/>
    <property type="match status" value="3"/>
</dbReference>
<evidence type="ECO:0000256" key="8">
    <source>
        <dbReference type="SAM" id="MobiDB-lite"/>
    </source>
</evidence>
<keyword evidence="4 7" id="KW-0863">Zinc-finger</keyword>
<dbReference type="SUPFAM" id="SSF57667">
    <property type="entry name" value="beta-beta-alpha zinc fingers"/>
    <property type="match status" value="1"/>
</dbReference>
<evidence type="ECO:0000256" key="1">
    <source>
        <dbReference type="ARBA" id="ARBA00004123"/>
    </source>
</evidence>
<name>A0A2G5V8A3_9PELO</name>
<comment type="caution">
    <text evidence="10">The sequence shown here is derived from an EMBL/GenBank/DDBJ whole genome shotgun (WGS) entry which is preliminary data.</text>
</comment>
<dbReference type="FunFam" id="3.30.160.60:FF:000100">
    <property type="entry name" value="Zinc finger 45-like"/>
    <property type="match status" value="1"/>
</dbReference>
<dbReference type="InterPro" id="IPR013087">
    <property type="entry name" value="Znf_C2H2_type"/>
</dbReference>
<dbReference type="InterPro" id="IPR036236">
    <property type="entry name" value="Znf_C2H2_sf"/>
</dbReference>
<keyword evidence="5" id="KW-0862">Zinc</keyword>
<dbReference type="EMBL" id="PDUG01000002">
    <property type="protein sequence ID" value="PIC47937.1"/>
    <property type="molecule type" value="Genomic_DNA"/>
</dbReference>
<accession>A0A2G5V8A3</accession>
<dbReference type="SMART" id="SM00355">
    <property type="entry name" value="ZnF_C2H2"/>
    <property type="match status" value="4"/>
</dbReference>
<dbReference type="PROSITE" id="PS00028">
    <property type="entry name" value="ZINC_FINGER_C2H2_1"/>
    <property type="match status" value="2"/>
</dbReference>
<evidence type="ECO:0000256" key="3">
    <source>
        <dbReference type="ARBA" id="ARBA00022737"/>
    </source>
</evidence>
<dbReference type="GO" id="GO:0000981">
    <property type="term" value="F:DNA-binding transcription factor activity, RNA polymerase II-specific"/>
    <property type="evidence" value="ECO:0007669"/>
    <property type="project" value="TreeGrafter"/>
</dbReference>
<proteinExistence type="predicted"/>
<keyword evidence="2" id="KW-0479">Metal-binding</keyword>
<feature type="domain" description="C2H2-type" evidence="9">
    <location>
        <begin position="65"/>
        <end position="92"/>
    </location>
</feature>
<dbReference type="Proteomes" id="UP000230233">
    <property type="component" value="Chromosome II"/>
</dbReference>
<dbReference type="PANTHER" id="PTHR24394">
    <property type="entry name" value="ZINC FINGER PROTEIN"/>
    <property type="match status" value="1"/>
</dbReference>
<dbReference type="AlphaFoldDB" id="A0A2G5V8A3"/>
<dbReference type="PANTHER" id="PTHR24394:SF29">
    <property type="entry name" value="MYONEURIN"/>
    <property type="match status" value="1"/>
</dbReference>
<evidence type="ECO:0000256" key="7">
    <source>
        <dbReference type="PROSITE-ProRule" id="PRU00042"/>
    </source>
</evidence>
<comment type="subcellular location">
    <subcellularLocation>
        <location evidence="1">Nucleus</location>
    </subcellularLocation>
</comment>
<feature type="domain" description="C2H2-type" evidence="9">
    <location>
        <begin position="221"/>
        <end position="244"/>
    </location>
</feature>
<dbReference type="Pfam" id="PF00096">
    <property type="entry name" value="zf-C2H2"/>
    <property type="match status" value="1"/>
</dbReference>
<dbReference type="GO" id="GO:0008270">
    <property type="term" value="F:zinc ion binding"/>
    <property type="evidence" value="ECO:0007669"/>
    <property type="project" value="UniProtKB-KW"/>
</dbReference>
<dbReference type="STRING" id="1611254.A0A2G5V8A3"/>
<feature type="domain" description="C2H2-type" evidence="9">
    <location>
        <begin position="37"/>
        <end position="64"/>
    </location>
</feature>
<dbReference type="OrthoDB" id="654211at2759"/>
<protein>
    <recommendedName>
        <fullName evidence="9">C2H2-type domain-containing protein</fullName>
    </recommendedName>
</protein>
<keyword evidence="3" id="KW-0677">Repeat</keyword>
<evidence type="ECO:0000256" key="6">
    <source>
        <dbReference type="ARBA" id="ARBA00023242"/>
    </source>
</evidence>
<gene>
    <name evidence="10" type="primary">Cnig_chr_II.g7104</name>
    <name evidence="10" type="ORF">B9Z55_007104</name>
</gene>
<evidence type="ECO:0000256" key="2">
    <source>
        <dbReference type="ARBA" id="ARBA00022723"/>
    </source>
</evidence>
<dbReference type="GO" id="GO:0005634">
    <property type="term" value="C:nucleus"/>
    <property type="evidence" value="ECO:0007669"/>
    <property type="project" value="UniProtKB-SubCell"/>
</dbReference>